<organism evidence="6 7">
    <name type="scientific">Leucobacter chromiireducens subsp. solipictus</name>
    <dbReference type="NCBI Taxonomy" id="398235"/>
    <lineage>
        <taxon>Bacteria</taxon>
        <taxon>Bacillati</taxon>
        <taxon>Actinomycetota</taxon>
        <taxon>Actinomycetes</taxon>
        <taxon>Micrococcales</taxon>
        <taxon>Microbacteriaceae</taxon>
        <taxon>Leucobacter</taxon>
    </lineage>
</organism>
<dbReference type="Gene3D" id="1.10.357.10">
    <property type="entry name" value="Tetracycline Repressor, domain 2"/>
    <property type="match status" value="1"/>
</dbReference>
<dbReference type="PANTHER" id="PTHR47506">
    <property type="entry name" value="TRANSCRIPTIONAL REGULATORY PROTEIN"/>
    <property type="match status" value="1"/>
</dbReference>
<dbReference type="InterPro" id="IPR009057">
    <property type="entry name" value="Homeodomain-like_sf"/>
</dbReference>
<feature type="DNA-binding region" description="H-T-H motif" evidence="4">
    <location>
        <begin position="45"/>
        <end position="64"/>
    </location>
</feature>
<accession>A0ABS1SJ30</accession>
<keyword evidence="2 4" id="KW-0238">DNA-binding</keyword>
<dbReference type="Proteomes" id="UP001645859">
    <property type="component" value="Unassembled WGS sequence"/>
</dbReference>
<evidence type="ECO:0000313" key="7">
    <source>
        <dbReference type="Proteomes" id="UP001645859"/>
    </source>
</evidence>
<evidence type="ECO:0000259" key="5">
    <source>
        <dbReference type="PROSITE" id="PS50977"/>
    </source>
</evidence>
<gene>
    <name evidence="6" type="ORF">D3230_11430</name>
</gene>
<name>A0ABS1SJ30_9MICO</name>
<comment type="caution">
    <text evidence="6">The sequence shown here is derived from an EMBL/GenBank/DDBJ whole genome shotgun (WGS) entry which is preliminary data.</text>
</comment>
<dbReference type="InterPro" id="IPR001647">
    <property type="entry name" value="HTH_TetR"/>
</dbReference>
<evidence type="ECO:0000256" key="2">
    <source>
        <dbReference type="ARBA" id="ARBA00023125"/>
    </source>
</evidence>
<evidence type="ECO:0000256" key="3">
    <source>
        <dbReference type="ARBA" id="ARBA00023163"/>
    </source>
</evidence>
<keyword evidence="1" id="KW-0805">Transcription regulation</keyword>
<dbReference type="Pfam" id="PF00440">
    <property type="entry name" value="TetR_N"/>
    <property type="match status" value="1"/>
</dbReference>
<dbReference type="EMBL" id="QYAC01000006">
    <property type="protein sequence ID" value="MBL3679891.1"/>
    <property type="molecule type" value="Genomic_DNA"/>
</dbReference>
<sequence length="236" mass="24903">MIVPIYTELVSTERGIVARTPAFDHTSAVRAALDVFWRVGYDAASIPELERATGLSRSSMYNSFGSKRGLFDAAVQFYLDRVVRPRLQPLTADPTTPDAIDTYLTGLRDALARPDALPALGGCLLINTAGSALADDPVVAATIAAYRAELFAAIRRGVSARLPAHDPATIDRLAHACTGQVVAAFALVRVSAAEAAQALTTARELIAACEEATSAHQIGHDGNLSLCAPVRRGPVP</sequence>
<evidence type="ECO:0000256" key="1">
    <source>
        <dbReference type="ARBA" id="ARBA00023015"/>
    </source>
</evidence>
<keyword evidence="3" id="KW-0804">Transcription</keyword>
<evidence type="ECO:0000313" key="6">
    <source>
        <dbReference type="EMBL" id="MBL3679891.1"/>
    </source>
</evidence>
<dbReference type="PANTHER" id="PTHR47506:SF1">
    <property type="entry name" value="HTH-TYPE TRANSCRIPTIONAL REGULATOR YJDC"/>
    <property type="match status" value="1"/>
</dbReference>
<reference evidence="6 7" key="1">
    <citation type="submission" date="2018-09" db="EMBL/GenBank/DDBJ databases">
        <title>Comparative genomics of Leucobacter spp.</title>
        <authorList>
            <person name="Reis A.C."/>
            <person name="Kolvenbach B.A."/>
            <person name="Corvini P.F.X."/>
            <person name="Nunes O.C."/>
        </authorList>
    </citation>
    <scope>NUCLEOTIDE SEQUENCE [LARGE SCALE GENOMIC DNA]</scope>
    <source>
        <strain evidence="6 7">TAN 31504</strain>
    </source>
</reference>
<keyword evidence="7" id="KW-1185">Reference proteome</keyword>
<evidence type="ECO:0000256" key="4">
    <source>
        <dbReference type="PROSITE-ProRule" id="PRU00335"/>
    </source>
</evidence>
<protein>
    <submittedName>
        <fullName evidence="6">TetR/AcrR family transcriptional regulator</fullName>
    </submittedName>
</protein>
<dbReference type="PROSITE" id="PS50977">
    <property type="entry name" value="HTH_TETR_2"/>
    <property type="match status" value="1"/>
</dbReference>
<feature type="domain" description="HTH tetR-type" evidence="5">
    <location>
        <begin position="22"/>
        <end position="82"/>
    </location>
</feature>
<dbReference type="SUPFAM" id="SSF46689">
    <property type="entry name" value="Homeodomain-like"/>
    <property type="match status" value="1"/>
</dbReference>
<proteinExistence type="predicted"/>